<proteinExistence type="predicted"/>
<dbReference type="EMBL" id="GGEC01081767">
    <property type="protein sequence ID" value="MBX62251.1"/>
    <property type="molecule type" value="Transcribed_RNA"/>
</dbReference>
<evidence type="ECO:0000256" key="1">
    <source>
        <dbReference type="SAM" id="Phobius"/>
    </source>
</evidence>
<keyword evidence="1" id="KW-1133">Transmembrane helix</keyword>
<name>A0A2P2Q5L9_RHIMU</name>
<evidence type="ECO:0000313" key="2">
    <source>
        <dbReference type="EMBL" id="MBX62251.1"/>
    </source>
</evidence>
<keyword evidence="1" id="KW-0472">Membrane</keyword>
<keyword evidence="1" id="KW-0812">Transmembrane</keyword>
<protein>
    <submittedName>
        <fullName evidence="2">Uncharacterized protein</fullName>
    </submittedName>
</protein>
<dbReference type="AlphaFoldDB" id="A0A2P2Q5L9"/>
<feature type="transmembrane region" description="Helical" evidence="1">
    <location>
        <begin position="26"/>
        <end position="48"/>
    </location>
</feature>
<sequence>MIGKSMNCEETAVSTSKTEKKKNIEVAIIVEFLCYYHLSFLIGAIWPSTGHNCLKFAAACRVTSIVFTICSFSIESS</sequence>
<reference evidence="2" key="1">
    <citation type="submission" date="2018-02" db="EMBL/GenBank/DDBJ databases">
        <title>Rhizophora mucronata_Transcriptome.</title>
        <authorList>
            <person name="Meera S.P."/>
            <person name="Sreeshan A."/>
            <person name="Augustine A."/>
        </authorList>
    </citation>
    <scope>NUCLEOTIDE SEQUENCE</scope>
    <source>
        <tissue evidence="2">Leaf</tissue>
    </source>
</reference>
<accession>A0A2P2Q5L9</accession>
<organism evidence="2">
    <name type="scientific">Rhizophora mucronata</name>
    <name type="common">Asiatic mangrove</name>
    <dbReference type="NCBI Taxonomy" id="61149"/>
    <lineage>
        <taxon>Eukaryota</taxon>
        <taxon>Viridiplantae</taxon>
        <taxon>Streptophyta</taxon>
        <taxon>Embryophyta</taxon>
        <taxon>Tracheophyta</taxon>
        <taxon>Spermatophyta</taxon>
        <taxon>Magnoliopsida</taxon>
        <taxon>eudicotyledons</taxon>
        <taxon>Gunneridae</taxon>
        <taxon>Pentapetalae</taxon>
        <taxon>rosids</taxon>
        <taxon>fabids</taxon>
        <taxon>Malpighiales</taxon>
        <taxon>Rhizophoraceae</taxon>
        <taxon>Rhizophora</taxon>
    </lineage>
</organism>